<dbReference type="Proteomes" id="UP000811365">
    <property type="component" value="Unassembled WGS sequence"/>
</dbReference>
<name>A0A9E1GFW2_9FIRM</name>
<dbReference type="EMBL" id="JAGZYH010000002">
    <property type="protein sequence ID" value="MBS6620793.1"/>
    <property type="molecule type" value="Genomic_DNA"/>
</dbReference>
<organism evidence="1 2">
    <name type="scientific">Faecalibacterium prausnitzii</name>
    <dbReference type="NCBI Taxonomy" id="853"/>
    <lineage>
        <taxon>Bacteria</taxon>
        <taxon>Bacillati</taxon>
        <taxon>Bacillota</taxon>
        <taxon>Clostridia</taxon>
        <taxon>Eubacteriales</taxon>
        <taxon>Oscillospiraceae</taxon>
        <taxon>Faecalibacterium</taxon>
    </lineage>
</organism>
<proteinExistence type="predicted"/>
<evidence type="ECO:0000313" key="2">
    <source>
        <dbReference type="Proteomes" id="UP000811365"/>
    </source>
</evidence>
<reference evidence="1" key="1">
    <citation type="submission" date="2021-02" db="EMBL/GenBank/DDBJ databases">
        <title>Infant gut strain persistence is associated with maternal origin, phylogeny, and functional potential including surface adhesion and iron acquisition.</title>
        <authorList>
            <person name="Lou Y.C."/>
        </authorList>
    </citation>
    <scope>NUCLEOTIDE SEQUENCE</scope>
    <source>
        <strain evidence="1">L2_039_000G1_dasL2_039_000G1_maxbin2.maxbin.077</strain>
    </source>
</reference>
<evidence type="ECO:0000313" key="1">
    <source>
        <dbReference type="EMBL" id="MBS6620793.1"/>
    </source>
</evidence>
<protein>
    <submittedName>
        <fullName evidence="1">Uncharacterized protein</fullName>
    </submittedName>
</protein>
<dbReference type="AlphaFoldDB" id="A0A9E1GFW2"/>
<gene>
    <name evidence="1" type="ORF">KH315_01275</name>
</gene>
<sequence length="81" mass="9711">MNSIAKLINRNMRFLMRCKDVETIEVNPIIFRKLTREDWLHIVDGKLCVYCNEELCNTENGRMIVELYLGKQEHHVSRILY</sequence>
<comment type="caution">
    <text evidence="1">The sequence shown here is derived from an EMBL/GenBank/DDBJ whole genome shotgun (WGS) entry which is preliminary data.</text>
</comment>
<accession>A0A9E1GFW2</accession>